<protein>
    <submittedName>
        <fullName evidence="3">Uncharacterized protein</fullName>
    </submittedName>
</protein>
<evidence type="ECO:0000313" key="3">
    <source>
        <dbReference type="EMBL" id="KAJ8033750.1"/>
    </source>
</evidence>
<dbReference type="Proteomes" id="UP001152320">
    <property type="component" value="Chromosome 11"/>
</dbReference>
<feature type="region of interest" description="Disordered" evidence="2">
    <location>
        <begin position="1"/>
        <end position="55"/>
    </location>
</feature>
<evidence type="ECO:0000256" key="2">
    <source>
        <dbReference type="SAM" id="MobiDB-lite"/>
    </source>
</evidence>
<feature type="compositionally biased region" description="Low complexity" evidence="2">
    <location>
        <begin position="22"/>
        <end position="36"/>
    </location>
</feature>
<evidence type="ECO:0000313" key="4">
    <source>
        <dbReference type="Proteomes" id="UP001152320"/>
    </source>
</evidence>
<name>A0A9Q1H615_HOLLE</name>
<keyword evidence="1" id="KW-0175">Coiled coil</keyword>
<sequence length="110" mass="12491">MPGGRPKGSVNRKRQEDSNSQRKLTSSLTGLSTSRSNRTRDDSESDTEQDFASEVNQSVDRLRRTLLREINTLQDDFNKVILDLRHTIDELTTENATLKQKCAALDQKIV</sequence>
<keyword evidence="4" id="KW-1185">Reference proteome</keyword>
<proteinExistence type="predicted"/>
<gene>
    <name evidence="3" type="ORF">HOLleu_24099</name>
</gene>
<feature type="coiled-coil region" evidence="1">
    <location>
        <begin position="81"/>
        <end position="108"/>
    </location>
</feature>
<evidence type="ECO:0000256" key="1">
    <source>
        <dbReference type="SAM" id="Coils"/>
    </source>
</evidence>
<comment type="caution">
    <text evidence="3">The sequence shown here is derived from an EMBL/GenBank/DDBJ whole genome shotgun (WGS) entry which is preliminary data.</text>
</comment>
<organism evidence="3 4">
    <name type="scientific">Holothuria leucospilota</name>
    <name type="common">Black long sea cucumber</name>
    <name type="synonym">Mertensiothuria leucospilota</name>
    <dbReference type="NCBI Taxonomy" id="206669"/>
    <lineage>
        <taxon>Eukaryota</taxon>
        <taxon>Metazoa</taxon>
        <taxon>Echinodermata</taxon>
        <taxon>Eleutherozoa</taxon>
        <taxon>Echinozoa</taxon>
        <taxon>Holothuroidea</taxon>
        <taxon>Aspidochirotacea</taxon>
        <taxon>Aspidochirotida</taxon>
        <taxon>Holothuriidae</taxon>
        <taxon>Holothuria</taxon>
    </lineage>
</organism>
<dbReference type="AlphaFoldDB" id="A0A9Q1H615"/>
<reference evidence="3" key="1">
    <citation type="submission" date="2021-10" db="EMBL/GenBank/DDBJ databases">
        <title>Tropical sea cucumber genome reveals ecological adaptation and Cuvierian tubules defense mechanism.</title>
        <authorList>
            <person name="Chen T."/>
        </authorList>
    </citation>
    <scope>NUCLEOTIDE SEQUENCE</scope>
    <source>
        <strain evidence="3">Nanhai2018</strain>
        <tissue evidence="3">Muscle</tissue>
    </source>
</reference>
<dbReference type="EMBL" id="JAIZAY010000011">
    <property type="protein sequence ID" value="KAJ8033750.1"/>
    <property type="molecule type" value="Genomic_DNA"/>
</dbReference>
<accession>A0A9Q1H615</accession>